<sequence>MDLTRRQLLAGAVGGTAAVGGGRAIYNVFLGYDRFTGTNLLRQDLDPMVASGFRPSEAHVATVDGYRIEQHDGVLSVADDSDTESEPLETLDPATDDPADAAAVDAELGLSDGPLEELVADLSAIESGNVRFVYDSYPAFFDLIAEHDARPYTVSAVRGYRDADPDLVADFTGADPHDPEAVVEGLVDGFREHTNYDIERYLAGSVEDNVLFGARDLRQHFESETDFEAILAGEDTGLFCYELTRRSVDALQAVPAPDQTAPVVGGFVKNDRHKHVYTIVASVVRGRAGEDGDGNGDEVEDEDEDGTGDLIVPVTFLDYTHSTLYDDLRMRRILGDGLDAYGDGHRATGIHWYQ</sequence>
<proteinExistence type="predicted"/>
<gene>
    <name evidence="2" type="ORF">OB955_04585</name>
</gene>
<evidence type="ECO:0000256" key="1">
    <source>
        <dbReference type="SAM" id="MobiDB-lite"/>
    </source>
</evidence>
<protein>
    <recommendedName>
        <fullName evidence="4">TAT (Twin-arginine translocation) pathway signal sequence</fullName>
    </recommendedName>
</protein>
<feature type="region of interest" description="Disordered" evidence="1">
    <location>
        <begin position="78"/>
        <end position="97"/>
    </location>
</feature>
<dbReference type="Proteomes" id="UP001320972">
    <property type="component" value="Unassembled WGS sequence"/>
</dbReference>
<reference evidence="2 3" key="1">
    <citation type="submission" date="2022-09" db="EMBL/GenBank/DDBJ databases">
        <title>Enrichment on poylsaccharides allowed isolation of novel metabolic and taxonomic groups of Haloarchaea.</title>
        <authorList>
            <person name="Sorokin D.Y."/>
            <person name="Elcheninov A.G."/>
            <person name="Khizhniak T.V."/>
            <person name="Kolganova T.V."/>
            <person name="Kublanov I.V."/>
        </authorList>
    </citation>
    <scope>NUCLEOTIDE SEQUENCE [LARGE SCALE GENOMIC DNA]</scope>
    <source>
        <strain evidence="2 3">AArc-m2/3/4</strain>
    </source>
</reference>
<feature type="region of interest" description="Disordered" evidence="1">
    <location>
        <begin position="288"/>
        <end position="307"/>
    </location>
</feature>
<keyword evidence="3" id="KW-1185">Reference proteome</keyword>
<evidence type="ECO:0008006" key="4">
    <source>
        <dbReference type="Google" id="ProtNLM"/>
    </source>
</evidence>
<organism evidence="2 3">
    <name type="scientific">Natronoglomus mannanivorans</name>
    <dbReference type="NCBI Taxonomy" id="2979990"/>
    <lineage>
        <taxon>Archaea</taxon>
        <taxon>Methanobacteriati</taxon>
        <taxon>Methanobacteriota</taxon>
        <taxon>Stenosarchaea group</taxon>
        <taxon>Halobacteria</taxon>
        <taxon>Halobacteriales</taxon>
        <taxon>Natrialbaceae</taxon>
        <taxon>Natronoglomus</taxon>
    </lineage>
</organism>
<feature type="compositionally biased region" description="Acidic residues" evidence="1">
    <location>
        <begin position="79"/>
        <end position="97"/>
    </location>
</feature>
<evidence type="ECO:0000313" key="3">
    <source>
        <dbReference type="Proteomes" id="UP001320972"/>
    </source>
</evidence>
<evidence type="ECO:0000313" key="2">
    <source>
        <dbReference type="EMBL" id="MCU4972010.1"/>
    </source>
</evidence>
<dbReference type="RefSeq" id="WP_338007104.1">
    <property type="nucleotide sequence ID" value="NZ_JAOPKB010000002.1"/>
</dbReference>
<accession>A0ABT2QAS9</accession>
<dbReference type="EMBL" id="JAOPKB010000002">
    <property type="protein sequence ID" value="MCU4972010.1"/>
    <property type="molecule type" value="Genomic_DNA"/>
</dbReference>
<feature type="compositionally biased region" description="Acidic residues" evidence="1">
    <location>
        <begin position="291"/>
        <end position="307"/>
    </location>
</feature>
<comment type="caution">
    <text evidence="2">The sequence shown here is derived from an EMBL/GenBank/DDBJ whole genome shotgun (WGS) entry which is preliminary data.</text>
</comment>
<name>A0ABT2QAS9_9EURY</name>